<sequence length="311" mass="35001">MKLNVNLYSVFAILLFNLTIAQTTTIPDENFEQALIDMNIDSDGIINGQVLTADIENIVELDFSNLYFTVSYDEAITDFTGIENFESLEIINLSNLWVELLEDQADVFNSNLNLIEFIADDASVDSSPFLCLSKLDFSNLANLEIISLYNSCNLSVINLKNPSITRTNLTIDLSHEYWDPPNTYTVCINVSDAQAASSGQFPYNTWDIIAQIPDENSYAYLEYTFSSNCTLSTSDFDLKNSITIYPNPVKDKLWIKNPNQLQLKSVKVFTIQGKLVKSFANVDDGISIPELESGVYFVKINDTISFKILKE</sequence>
<keyword evidence="5" id="KW-1185">Reference proteome</keyword>
<evidence type="ECO:0000256" key="1">
    <source>
        <dbReference type="ARBA" id="ARBA00022729"/>
    </source>
</evidence>
<comment type="caution">
    <text evidence="4">The sequence shown here is derived from an EMBL/GenBank/DDBJ whole genome shotgun (WGS) entry which is preliminary data.</text>
</comment>
<evidence type="ECO:0000313" key="4">
    <source>
        <dbReference type="EMBL" id="GGE34625.1"/>
    </source>
</evidence>
<gene>
    <name evidence="4" type="ORF">GCM10010832_13530</name>
</gene>
<proteinExistence type="predicted"/>
<dbReference type="Pfam" id="PF18962">
    <property type="entry name" value="Por_Secre_tail"/>
    <property type="match status" value="1"/>
</dbReference>
<evidence type="ECO:0000256" key="2">
    <source>
        <dbReference type="SAM" id="SignalP"/>
    </source>
</evidence>
<feature type="signal peptide" evidence="2">
    <location>
        <begin position="1"/>
        <end position="21"/>
    </location>
</feature>
<dbReference type="Proteomes" id="UP000599179">
    <property type="component" value="Unassembled WGS sequence"/>
</dbReference>
<name>A0ABQ1SGY6_9FLAO</name>
<organism evidence="4 5">
    <name type="scientific">Psychroflexus planctonicus</name>
    <dbReference type="NCBI Taxonomy" id="1526575"/>
    <lineage>
        <taxon>Bacteria</taxon>
        <taxon>Pseudomonadati</taxon>
        <taxon>Bacteroidota</taxon>
        <taxon>Flavobacteriia</taxon>
        <taxon>Flavobacteriales</taxon>
        <taxon>Flavobacteriaceae</taxon>
        <taxon>Psychroflexus</taxon>
    </lineage>
</organism>
<dbReference type="InterPro" id="IPR032675">
    <property type="entry name" value="LRR_dom_sf"/>
</dbReference>
<evidence type="ECO:0000259" key="3">
    <source>
        <dbReference type="Pfam" id="PF18962"/>
    </source>
</evidence>
<feature type="domain" description="Secretion system C-terminal sorting" evidence="3">
    <location>
        <begin position="244"/>
        <end position="303"/>
    </location>
</feature>
<dbReference type="NCBIfam" id="TIGR04183">
    <property type="entry name" value="Por_Secre_tail"/>
    <property type="match status" value="1"/>
</dbReference>
<dbReference type="InterPro" id="IPR026444">
    <property type="entry name" value="Secre_tail"/>
</dbReference>
<feature type="chain" id="PRO_5046807947" description="Secretion system C-terminal sorting domain-containing protein" evidence="2">
    <location>
        <begin position="22"/>
        <end position="311"/>
    </location>
</feature>
<evidence type="ECO:0000313" key="5">
    <source>
        <dbReference type="Proteomes" id="UP000599179"/>
    </source>
</evidence>
<accession>A0ABQ1SGY6</accession>
<keyword evidence="1 2" id="KW-0732">Signal</keyword>
<dbReference type="RefSeq" id="WP_188458348.1">
    <property type="nucleotide sequence ID" value="NZ_BMGM01000005.1"/>
</dbReference>
<protein>
    <recommendedName>
        <fullName evidence="3">Secretion system C-terminal sorting domain-containing protein</fullName>
    </recommendedName>
</protein>
<dbReference type="EMBL" id="BMGM01000005">
    <property type="protein sequence ID" value="GGE34625.1"/>
    <property type="molecule type" value="Genomic_DNA"/>
</dbReference>
<reference evidence="5" key="1">
    <citation type="journal article" date="2019" name="Int. J. Syst. Evol. Microbiol.">
        <title>The Global Catalogue of Microorganisms (GCM) 10K type strain sequencing project: providing services to taxonomists for standard genome sequencing and annotation.</title>
        <authorList>
            <consortium name="The Broad Institute Genomics Platform"/>
            <consortium name="The Broad Institute Genome Sequencing Center for Infectious Disease"/>
            <person name="Wu L."/>
            <person name="Ma J."/>
        </authorList>
    </citation>
    <scope>NUCLEOTIDE SEQUENCE [LARGE SCALE GENOMIC DNA]</scope>
    <source>
        <strain evidence="5">CGMCC 1.12931</strain>
    </source>
</reference>
<dbReference type="Gene3D" id="3.80.10.10">
    <property type="entry name" value="Ribonuclease Inhibitor"/>
    <property type="match status" value="1"/>
</dbReference>